<feature type="non-terminal residue" evidence="4">
    <location>
        <position position="400"/>
    </location>
</feature>
<dbReference type="PANTHER" id="PTHR10039">
    <property type="entry name" value="AMELOGENIN"/>
    <property type="match status" value="1"/>
</dbReference>
<dbReference type="Gene3D" id="3.40.50.300">
    <property type="entry name" value="P-loop containing nucleotide triphosphate hydrolases"/>
    <property type="match status" value="1"/>
</dbReference>
<keyword evidence="1" id="KW-0677">Repeat</keyword>
<gene>
    <name evidence="4" type="ORF">CONLIGDRAFT_549832</name>
</gene>
<reference evidence="4 5" key="1">
    <citation type="submission" date="2016-10" db="EMBL/GenBank/DDBJ databases">
        <title>Draft genome sequence of Coniochaeta ligniaria NRRL30616, a lignocellulolytic fungus for bioabatement of inhibitors in plant biomass hydrolysates.</title>
        <authorList>
            <consortium name="DOE Joint Genome Institute"/>
            <person name="Jimenez D.J."/>
            <person name="Hector R.E."/>
            <person name="Riley R."/>
            <person name="Sun H."/>
            <person name="Grigoriev I.V."/>
            <person name="Van Elsas J.D."/>
            <person name="Nichols N.N."/>
        </authorList>
    </citation>
    <scope>NUCLEOTIDE SEQUENCE [LARGE SCALE GENOMIC DNA]</scope>
    <source>
        <strain evidence="4 5">NRRL 30616</strain>
    </source>
</reference>
<dbReference type="Pfam" id="PF24883">
    <property type="entry name" value="NPHP3_N"/>
    <property type="match status" value="1"/>
</dbReference>
<dbReference type="InParanoid" id="A0A1J7J5X8"/>
<dbReference type="InterPro" id="IPR027417">
    <property type="entry name" value="P-loop_NTPase"/>
</dbReference>
<organism evidence="4 5">
    <name type="scientific">Coniochaeta ligniaria NRRL 30616</name>
    <dbReference type="NCBI Taxonomy" id="1408157"/>
    <lineage>
        <taxon>Eukaryota</taxon>
        <taxon>Fungi</taxon>
        <taxon>Dikarya</taxon>
        <taxon>Ascomycota</taxon>
        <taxon>Pezizomycotina</taxon>
        <taxon>Sordariomycetes</taxon>
        <taxon>Sordariomycetidae</taxon>
        <taxon>Coniochaetales</taxon>
        <taxon>Coniochaetaceae</taxon>
        <taxon>Coniochaeta</taxon>
    </lineage>
</organism>
<evidence type="ECO:0000313" key="4">
    <source>
        <dbReference type="EMBL" id="OIW22898.1"/>
    </source>
</evidence>
<dbReference type="SUPFAM" id="SSF52540">
    <property type="entry name" value="P-loop containing nucleoside triphosphate hydrolases"/>
    <property type="match status" value="1"/>
</dbReference>
<feature type="domain" description="GPI inositol-deacylase winged helix" evidence="2">
    <location>
        <begin position="294"/>
        <end position="377"/>
    </location>
</feature>
<evidence type="ECO:0000259" key="2">
    <source>
        <dbReference type="Pfam" id="PF22939"/>
    </source>
</evidence>
<dbReference type="InterPro" id="IPR056884">
    <property type="entry name" value="NPHP3-like_N"/>
</dbReference>
<dbReference type="Proteomes" id="UP000182658">
    <property type="component" value="Unassembled WGS sequence"/>
</dbReference>
<dbReference type="Pfam" id="PF22939">
    <property type="entry name" value="WHD_GPIID"/>
    <property type="match status" value="1"/>
</dbReference>
<accession>A0A1J7J5X8</accession>
<feature type="domain" description="Nephrocystin 3-like N-terminal" evidence="3">
    <location>
        <begin position="34"/>
        <end position="174"/>
    </location>
</feature>
<dbReference type="PANTHER" id="PTHR10039:SF10">
    <property type="entry name" value="NACHT DOMAIN-CONTAINING PROTEIN"/>
    <property type="match status" value="1"/>
</dbReference>
<protein>
    <submittedName>
        <fullName evidence="4">Uncharacterized protein</fullName>
    </submittedName>
</protein>
<dbReference type="STRING" id="1408157.A0A1J7J5X8"/>
<evidence type="ECO:0000256" key="1">
    <source>
        <dbReference type="ARBA" id="ARBA00022737"/>
    </source>
</evidence>
<name>A0A1J7J5X8_9PEZI</name>
<proteinExistence type="predicted"/>
<dbReference type="EMBL" id="KV875109">
    <property type="protein sequence ID" value="OIW22898.1"/>
    <property type="molecule type" value="Genomic_DNA"/>
</dbReference>
<sequence>QLDRWAVSIDREVTLLIATRVEEEAKEQSQLRALWAHDRTTSSTLLCRGTLGSGKSVLMANMVDDLALSMAGEECSIAYFFICANVESMRARTILGCVARQLLEVLPHQNWEGDPSKQSAKLDIEEVTELLCKMVPNSRRLVIIVDALDQCPRQERVELFNQLKRLRETFRVLVCGSLRVEANIQPETDCQALDPEFVFEIPLVNPEIARFVETQLQVLLQSGELAVRDPRLVDEIRGCLVDGADGMFLWVVLQLRTLCGLEKTDKGIRQGLRDIPRGLPATYDQILTESQGPGSRVQLRILKVLTAAFRALTIDEVREILSIVPGEICWSEERLINDIYATLSCCGSLLLVDEEEFTVHLVHPSVRQFLLGEMRDSLPFKRWQFTLQEAHSEMAGATIT</sequence>
<evidence type="ECO:0000313" key="5">
    <source>
        <dbReference type="Proteomes" id="UP000182658"/>
    </source>
</evidence>
<dbReference type="InterPro" id="IPR054471">
    <property type="entry name" value="GPIID_WHD"/>
</dbReference>
<dbReference type="AlphaFoldDB" id="A0A1J7J5X8"/>
<evidence type="ECO:0000259" key="3">
    <source>
        <dbReference type="Pfam" id="PF24883"/>
    </source>
</evidence>
<keyword evidence="5" id="KW-1185">Reference proteome</keyword>
<feature type="non-terminal residue" evidence="4">
    <location>
        <position position="1"/>
    </location>
</feature>
<dbReference type="OrthoDB" id="4588320at2759"/>